<feature type="transmembrane region" description="Helical" evidence="1">
    <location>
        <begin position="12"/>
        <end position="30"/>
    </location>
</feature>
<keyword evidence="1" id="KW-0812">Transmembrane</keyword>
<accession>A0ABZ0TTJ0</accession>
<proteinExistence type="predicted"/>
<keyword evidence="1" id="KW-1133">Transmembrane helix</keyword>
<dbReference type="Proteomes" id="UP001324380">
    <property type="component" value="Chromosome"/>
</dbReference>
<keyword evidence="3" id="KW-1185">Reference proteome</keyword>
<feature type="transmembrane region" description="Helical" evidence="1">
    <location>
        <begin position="39"/>
        <end position="54"/>
    </location>
</feature>
<evidence type="ECO:0000256" key="1">
    <source>
        <dbReference type="SAM" id="Phobius"/>
    </source>
</evidence>
<name>A0ABZ0TTJ0_9SPHI</name>
<keyword evidence="1" id="KW-0472">Membrane</keyword>
<protein>
    <submittedName>
        <fullName evidence="2">Uncharacterized protein</fullName>
    </submittedName>
</protein>
<organism evidence="2 3">
    <name type="scientific">Mucilaginibacter sabulilitoris</name>
    <dbReference type="NCBI Taxonomy" id="1173583"/>
    <lineage>
        <taxon>Bacteria</taxon>
        <taxon>Pseudomonadati</taxon>
        <taxon>Bacteroidota</taxon>
        <taxon>Sphingobacteriia</taxon>
        <taxon>Sphingobacteriales</taxon>
        <taxon>Sphingobacteriaceae</taxon>
        <taxon>Mucilaginibacter</taxon>
    </lineage>
</organism>
<evidence type="ECO:0000313" key="3">
    <source>
        <dbReference type="Proteomes" id="UP001324380"/>
    </source>
</evidence>
<dbReference type="RefSeq" id="WP_321565400.1">
    <property type="nucleotide sequence ID" value="NZ_CP139558.1"/>
</dbReference>
<evidence type="ECO:0000313" key="2">
    <source>
        <dbReference type="EMBL" id="WPU96301.1"/>
    </source>
</evidence>
<sequence>MTPTPNAKTKIKVQIGVTIVLGIFSLYLIATEPANSDKTKWAFGIIGIIIGYWLK</sequence>
<dbReference type="EMBL" id="CP139558">
    <property type="protein sequence ID" value="WPU96301.1"/>
    <property type="molecule type" value="Genomic_DNA"/>
</dbReference>
<gene>
    <name evidence="2" type="ORF">SNE25_12310</name>
</gene>
<reference evidence="2 3" key="1">
    <citation type="submission" date="2023-11" db="EMBL/GenBank/DDBJ databases">
        <title>Analysis of the Genomes of Mucilaginibacter gossypii cycad 4 and M. sabulilitoris SNA2: microbes with the potential for plant growth promotion.</title>
        <authorList>
            <person name="Hirsch A.M."/>
            <person name="Humm E."/>
            <person name="Rubbi M."/>
            <person name="Del Vecchio G."/>
            <person name="Ha S.M."/>
            <person name="Pellegrini M."/>
            <person name="Gunsalus R.P."/>
        </authorList>
    </citation>
    <scope>NUCLEOTIDE SEQUENCE [LARGE SCALE GENOMIC DNA]</scope>
    <source>
        <strain evidence="2 3">SNA2</strain>
    </source>
</reference>